<evidence type="ECO:0000256" key="4">
    <source>
        <dbReference type="ARBA" id="ARBA00022679"/>
    </source>
</evidence>
<dbReference type="GO" id="GO:0005524">
    <property type="term" value="F:ATP binding"/>
    <property type="evidence" value="ECO:0007669"/>
    <property type="project" value="UniProtKB-UniRule"/>
</dbReference>
<dbReference type="InterPro" id="IPR018022">
    <property type="entry name" value="IPT"/>
</dbReference>
<keyword evidence="4 10" id="KW-0808">Transferase</keyword>
<accession>A0A7H9EKJ2</accession>
<comment type="subunit">
    <text evidence="10">Monomer.</text>
</comment>
<comment type="catalytic activity">
    <reaction evidence="9 10 11">
        <text>adenosine(37) in tRNA + dimethylallyl diphosphate = N(6)-dimethylallyladenosine(37) in tRNA + diphosphate</text>
        <dbReference type="Rhea" id="RHEA:26482"/>
        <dbReference type="Rhea" id="RHEA-COMP:10162"/>
        <dbReference type="Rhea" id="RHEA-COMP:10375"/>
        <dbReference type="ChEBI" id="CHEBI:33019"/>
        <dbReference type="ChEBI" id="CHEBI:57623"/>
        <dbReference type="ChEBI" id="CHEBI:74411"/>
        <dbReference type="ChEBI" id="CHEBI:74415"/>
        <dbReference type="EC" id="2.5.1.75"/>
    </reaction>
</comment>
<comment type="similarity">
    <text evidence="3 10 13">Belongs to the IPP transferase family.</text>
</comment>
<evidence type="ECO:0000313" key="15">
    <source>
        <dbReference type="Proteomes" id="UP000510886"/>
    </source>
</evidence>
<evidence type="ECO:0000256" key="5">
    <source>
        <dbReference type="ARBA" id="ARBA00022694"/>
    </source>
</evidence>
<dbReference type="Proteomes" id="UP000510886">
    <property type="component" value="Chromosome"/>
</dbReference>
<keyword evidence="8 10" id="KW-0460">Magnesium</keyword>
<feature type="site" description="Interaction with substrate tRNA" evidence="10">
    <location>
        <position position="101"/>
    </location>
</feature>
<organism evidence="14 15">
    <name type="scientific">Ligilactobacillus saerimneri</name>
    <dbReference type="NCBI Taxonomy" id="228229"/>
    <lineage>
        <taxon>Bacteria</taxon>
        <taxon>Bacillati</taxon>
        <taxon>Bacillota</taxon>
        <taxon>Bacilli</taxon>
        <taxon>Lactobacillales</taxon>
        <taxon>Lactobacillaceae</taxon>
        <taxon>Ligilactobacillus</taxon>
    </lineage>
</organism>
<evidence type="ECO:0000256" key="7">
    <source>
        <dbReference type="ARBA" id="ARBA00022840"/>
    </source>
</evidence>
<evidence type="ECO:0000256" key="2">
    <source>
        <dbReference type="ARBA" id="ARBA00003213"/>
    </source>
</evidence>
<dbReference type="InterPro" id="IPR027417">
    <property type="entry name" value="P-loop_NTPase"/>
</dbReference>
<dbReference type="GO" id="GO:0006400">
    <property type="term" value="P:tRNA modification"/>
    <property type="evidence" value="ECO:0007669"/>
    <property type="project" value="TreeGrafter"/>
</dbReference>
<evidence type="ECO:0000256" key="8">
    <source>
        <dbReference type="ARBA" id="ARBA00022842"/>
    </source>
</evidence>
<dbReference type="PANTHER" id="PTHR11088:SF60">
    <property type="entry name" value="TRNA DIMETHYLALLYLTRANSFERASE"/>
    <property type="match status" value="1"/>
</dbReference>
<evidence type="ECO:0000256" key="11">
    <source>
        <dbReference type="RuleBase" id="RU003783"/>
    </source>
</evidence>
<dbReference type="Gene3D" id="1.10.20.140">
    <property type="match status" value="1"/>
</dbReference>
<sequence length="308" mass="34688">MTQKVLAIVGPTAVGKSALAVALAQEFAGQVISGDSMQVYQGLDIGTAKVTPQEMQGVPHYLIDTNQVDERFSVADFVQQSRKYIGQIAAQAQLPIIAGGTGFYLQALFDNFQLGTDDYDASEKERKQWQQFLHIHGPKALWDRLAQVDPQAAAKIPVGNSRRVIRALEVYQKTGKLFSEQQDQVSGEFDPLIIGLNAERSLVYDRINQRVDQMVAAGLVDEARWLYERGGLSLPAGRGIGYKELYPYFAGEISLDEAVMTIKKNSRHYAKRQLTWFRNKMDVKWFNIVEHPAELAEIRQLINKWLKE</sequence>
<dbReference type="PANTHER" id="PTHR11088">
    <property type="entry name" value="TRNA DIMETHYLALLYLTRANSFERASE"/>
    <property type="match status" value="1"/>
</dbReference>
<dbReference type="EC" id="2.5.1.75" evidence="10"/>
<evidence type="ECO:0000256" key="1">
    <source>
        <dbReference type="ARBA" id="ARBA00001946"/>
    </source>
</evidence>
<dbReference type="AlphaFoldDB" id="A0A7H9EKJ2"/>
<dbReference type="SUPFAM" id="SSF52540">
    <property type="entry name" value="P-loop containing nucleoside triphosphate hydrolases"/>
    <property type="match status" value="1"/>
</dbReference>
<dbReference type="InterPro" id="IPR039657">
    <property type="entry name" value="Dimethylallyltransferase"/>
</dbReference>
<dbReference type="HAMAP" id="MF_00185">
    <property type="entry name" value="IPP_trans"/>
    <property type="match status" value="1"/>
</dbReference>
<dbReference type="EMBL" id="CP047418">
    <property type="protein sequence ID" value="QLL77802.1"/>
    <property type="molecule type" value="Genomic_DNA"/>
</dbReference>
<dbReference type="Gene3D" id="3.40.50.300">
    <property type="entry name" value="P-loop containing nucleotide triphosphate hydrolases"/>
    <property type="match status" value="1"/>
</dbReference>
<feature type="binding site" evidence="10">
    <location>
        <begin position="10"/>
        <end position="17"/>
    </location>
    <ligand>
        <name>ATP</name>
        <dbReference type="ChEBI" id="CHEBI:30616"/>
    </ligand>
</feature>
<evidence type="ECO:0000256" key="6">
    <source>
        <dbReference type="ARBA" id="ARBA00022741"/>
    </source>
</evidence>
<gene>
    <name evidence="10 14" type="primary">miaA</name>
    <name evidence="14" type="ORF">GTO87_03800</name>
</gene>
<keyword evidence="7 10" id="KW-0067">ATP-binding</keyword>
<evidence type="ECO:0000256" key="3">
    <source>
        <dbReference type="ARBA" id="ARBA00005842"/>
    </source>
</evidence>
<comment type="function">
    <text evidence="2 10 12">Catalyzes the transfer of a dimethylallyl group onto the adenine at position 37 in tRNAs that read codons beginning with uridine, leading to the formation of N6-(dimethylallyl)adenosine (i(6)A).</text>
</comment>
<comment type="caution">
    <text evidence="10">Lacks conserved residue(s) required for the propagation of feature annotation.</text>
</comment>
<feature type="binding site" evidence="10">
    <location>
        <begin position="12"/>
        <end position="17"/>
    </location>
    <ligand>
        <name>substrate</name>
    </ligand>
</feature>
<evidence type="ECO:0000256" key="9">
    <source>
        <dbReference type="ARBA" id="ARBA00049563"/>
    </source>
</evidence>
<reference evidence="14 15" key="1">
    <citation type="submission" date="2020-01" db="EMBL/GenBank/DDBJ databases">
        <title>Complete and circular genome sequences of six lactobacillus isolates from horses.</title>
        <authorList>
            <person name="Hassan H.M."/>
        </authorList>
    </citation>
    <scope>NUCLEOTIDE SEQUENCE [LARGE SCALE GENOMIC DNA]</scope>
    <source>
        <strain evidence="14 15">1A</strain>
    </source>
</reference>
<dbReference type="NCBIfam" id="TIGR00174">
    <property type="entry name" value="miaA"/>
    <property type="match status" value="1"/>
</dbReference>
<evidence type="ECO:0000256" key="13">
    <source>
        <dbReference type="RuleBase" id="RU003785"/>
    </source>
</evidence>
<evidence type="ECO:0000256" key="10">
    <source>
        <dbReference type="HAMAP-Rule" id="MF_00185"/>
    </source>
</evidence>
<protein>
    <recommendedName>
        <fullName evidence="10">tRNA dimethylallyltransferase</fullName>
        <ecNumber evidence="10">2.5.1.75</ecNumber>
    </recommendedName>
    <alternativeName>
        <fullName evidence="10">Dimethylallyl diphosphate:tRNA dimethylallyltransferase</fullName>
        <shortName evidence="10">DMAPP:tRNA dimethylallyltransferase</shortName>
        <shortName evidence="10">DMATase</shortName>
    </alternativeName>
    <alternativeName>
        <fullName evidence="10">Isopentenyl-diphosphate:tRNA isopentenyltransferase</fullName>
        <shortName evidence="10">IPP transferase</shortName>
        <shortName evidence="10">IPPT</shortName>
        <shortName evidence="10">IPTase</shortName>
    </alternativeName>
</protein>
<dbReference type="Pfam" id="PF01715">
    <property type="entry name" value="IPPT"/>
    <property type="match status" value="1"/>
</dbReference>
<keyword evidence="5 10" id="KW-0819">tRNA processing</keyword>
<evidence type="ECO:0000313" key="14">
    <source>
        <dbReference type="EMBL" id="QLL77802.1"/>
    </source>
</evidence>
<evidence type="ECO:0000256" key="12">
    <source>
        <dbReference type="RuleBase" id="RU003784"/>
    </source>
</evidence>
<feature type="region of interest" description="Interaction with substrate tRNA" evidence="10">
    <location>
        <begin position="35"/>
        <end position="38"/>
    </location>
</feature>
<name>A0A7H9EKJ2_9LACO</name>
<feature type="site" description="Interaction with substrate tRNA" evidence="10">
    <location>
        <position position="126"/>
    </location>
</feature>
<proteinExistence type="inferred from homology"/>
<dbReference type="GO" id="GO:0052381">
    <property type="term" value="F:tRNA dimethylallyltransferase activity"/>
    <property type="evidence" value="ECO:0007669"/>
    <property type="project" value="UniProtKB-UniRule"/>
</dbReference>
<keyword evidence="6 10" id="KW-0547">Nucleotide-binding</keyword>
<comment type="cofactor">
    <cofactor evidence="1 10">
        <name>Mg(2+)</name>
        <dbReference type="ChEBI" id="CHEBI:18420"/>
    </cofactor>
</comment>
<dbReference type="RefSeq" id="WP_180849571.1">
    <property type="nucleotide sequence ID" value="NZ_CP047418.1"/>
</dbReference>
<dbReference type="KEGG" id="lsw:GTO87_03800"/>